<gene>
    <name evidence="1" type="ORF">S03H2_41217</name>
</gene>
<feature type="non-terminal residue" evidence="1">
    <location>
        <position position="155"/>
    </location>
</feature>
<evidence type="ECO:0000313" key="1">
    <source>
        <dbReference type="EMBL" id="GAH68263.1"/>
    </source>
</evidence>
<proteinExistence type="predicted"/>
<protein>
    <submittedName>
        <fullName evidence="1">Uncharacterized protein</fullName>
    </submittedName>
</protein>
<dbReference type="AlphaFoldDB" id="X1JER4"/>
<sequence length="155" mass="17594">MVKGKNGDDMTRIVESENSTIIIVYHPPSRILYCSISDADDDIDKLLDVIKKISNRFYKKHQSDIQLFRTTSEKSRFQTIKTDIENLCQGGHVAEVFPRLLVGENVLPKITSMGMIDQEELQVALKCTGKTSPLRIARELSKSRNDVNSILKKLE</sequence>
<dbReference type="EMBL" id="BARU01025591">
    <property type="protein sequence ID" value="GAH68263.1"/>
    <property type="molecule type" value="Genomic_DNA"/>
</dbReference>
<name>X1JER4_9ZZZZ</name>
<organism evidence="1">
    <name type="scientific">marine sediment metagenome</name>
    <dbReference type="NCBI Taxonomy" id="412755"/>
    <lineage>
        <taxon>unclassified sequences</taxon>
        <taxon>metagenomes</taxon>
        <taxon>ecological metagenomes</taxon>
    </lineage>
</organism>
<comment type="caution">
    <text evidence="1">The sequence shown here is derived from an EMBL/GenBank/DDBJ whole genome shotgun (WGS) entry which is preliminary data.</text>
</comment>
<reference evidence="1" key="1">
    <citation type="journal article" date="2014" name="Front. Microbiol.">
        <title>High frequency of phylogenetically diverse reductive dehalogenase-homologous genes in deep subseafloor sedimentary metagenomes.</title>
        <authorList>
            <person name="Kawai M."/>
            <person name="Futagami T."/>
            <person name="Toyoda A."/>
            <person name="Takaki Y."/>
            <person name="Nishi S."/>
            <person name="Hori S."/>
            <person name="Arai W."/>
            <person name="Tsubouchi T."/>
            <person name="Morono Y."/>
            <person name="Uchiyama I."/>
            <person name="Ito T."/>
            <person name="Fujiyama A."/>
            <person name="Inagaki F."/>
            <person name="Takami H."/>
        </authorList>
    </citation>
    <scope>NUCLEOTIDE SEQUENCE</scope>
    <source>
        <strain evidence="1">Expedition CK06-06</strain>
    </source>
</reference>
<accession>X1JER4</accession>